<dbReference type="GeneID" id="25988317"/>
<name>J5QCD6_TRIAS</name>
<dbReference type="VEuPathDB" id="FungiDB:A1Q1_04805"/>
<feature type="compositionally biased region" description="Basic and acidic residues" evidence="1">
    <location>
        <begin position="290"/>
        <end position="305"/>
    </location>
</feature>
<dbReference type="InterPro" id="IPR016656">
    <property type="entry name" value="TFIIE-bsu"/>
</dbReference>
<dbReference type="GO" id="GO:0001097">
    <property type="term" value="F:TFIIH-class transcription factor complex binding"/>
    <property type="evidence" value="ECO:0007669"/>
    <property type="project" value="TreeGrafter"/>
</dbReference>
<dbReference type="GO" id="GO:0006367">
    <property type="term" value="P:transcription initiation at RNA polymerase II promoter"/>
    <property type="evidence" value="ECO:0007669"/>
    <property type="project" value="InterPro"/>
</dbReference>
<reference evidence="2 3" key="1">
    <citation type="journal article" date="2012" name="Eukaryot. Cell">
        <title>Draft genome sequence of CBS 2479, the standard type strain of Trichosporon asahii.</title>
        <authorList>
            <person name="Yang R.Y."/>
            <person name="Li H.T."/>
            <person name="Zhu H."/>
            <person name="Zhou G.P."/>
            <person name="Wang M."/>
            <person name="Wang L."/>
        </authorList>
    </citation>
    <scope>NUCLEOTIDE SEQUENCE [LARGE SCALE GENOMIC DNA]</scope>
    <source>
        <strain evidence="3">ATCC 90039 / CBS 2479 / JCM 2466 / KCTC 7840 / NCYC 2677 / UAMH 7654</strain>
    </source>
</reference>
<dbReference type="GO" id="GO:0005673">
    <property type="term" value="C:transcription factor TFIIE complex"/>
    <property type="evidence" value="ECO:0007669"/>
    <property type="project" value="InterPro"/>
</dbReference>
<comment type="caution">
    <text evidence="2">The sequence shown here is derived from an EMBL/GenBank/DDBJ whole genome shotgun (WGS) entry which is preliminary data.</text>
</comment>
<dbReference type="Proteomes" id="UP000002748">
    <property type="component" value="Unassembled WGS sequence"/>
</dbReference>
<proteinExistence type="predicted"/>
<feature type="region of interest" description="Disordered" evidence="1">
    <location>
        <begin position="1"/>
        <end position="59"/>
    </location>
</feature>
<dbReference type="PANTHER" id="PTHR12716">
    <property type="entry name" value="TRANSCRIPTION INITIATION FACTOR IIE, BETA SUBUNIT"/>
    <property type="match status" value="1"/>
</dbReference>
<gene>
    <name evidence="2" type="ORF">A1Q1_04805</name>
</gene>
<evidence type="ECO:0000256" key="1">
    <source>
        <dbReference type="SAM" id="MobiDB-lite"/>
    </source>
</evidence>
<evidence type="ECO:0000313" key="2">
    <source>
        <dbReference type="EMBL" id="EJT46628.1"/>
    </source>
</evidence>
<evidence type="ECO:0000313" key="3">
    <source>
        <dbReference type="Proteomes" id="UP000002748"/>
    </source>
</evidence>
<feature type="compositionally biased region" description="Low complexity" evidence="1">
    <location>
        <begin position="1"/>
        <end position="13"/>
    </location>
</feature>
<dbReference type="PANTHER" id="PTHR12716:SF8">
    <property type="entry name" value="TRANSCRIPTION INITIATION FACTOR IIE SUBUNIT BETA"/>
    <property type="match status" value="1"/>
</dbReference>
<dbReference type="RefSeq" id="XP_014178518.1">
    <property type="nucleotide sequence ID" value="XM_014323043.1"/>
</dbReference>
<organism evidence="2 3">
    <name type="scientific">Trichosporon asahii var. asahii (strain ATCC 90039 / CBS 2479 / JCM 2466 / KCTC 7840 / NBRC 103889/ NCYC 2677 / UAMH 7654)</name>
    <name type="common">Yeast</name>
    <dbReference type="NCBI Taxonomy" id="1186058"/>
    <lineage>
        <taxon>Eukaryota</taxon>
        <taxon>Fungi</taxon>
        <taxon>Dikarya</taxon>
        <taxon>Basidiomycota</taxon>
        <taxon>Agaricomycotina</taxon>
        <taxon>Tremellomycetes</taxon>
        <taxon>Trichosporonales</taxon>
        <taxon>Trichosporonaceae</taxon>
        <taxon>Trichosporon</taxon>
    </lineage>
</organism>
<protein>
    <submittedName>
        <fullName evidence="2">Uncharacterized protein</fullName>
    </submittedName>
</protein>
<dbReference type="EMBL" id="ALBS01000283">
    <property type="protein sequence ID" value="EJT46628.1"/>
    <property type="molecule type" value="Genomic_DNA"/>
</dbReference>
<sequence>MRFPLRLLRTPTRPADPQPQCNGSMSNLLKRKSPYSAAGSPAPNSRGATAGVSVKTEDRKPRAMPVAGIIELVRSPCRRDVGEIGGRHFLAKRYYKELTPGIGGTPSGSHYGFQDPRTVSLELRDYLKDRSTLRWQDAYLHVEDKSPGVDPNQVLEMLKGLDRVKFNEHNQVFTYEGLTYKSIREAMPGPELVAYMEELEKDGSILILRSLTGKLKDAPLPALGKENAWGDKLNGGGPERWRTVFWDELKERGRAADRVDDEFVFAWDDVKIQETDDVAKLLEGQDLKASSVDKVDNKPKNEDQGKKKKKRSRALKITNTHMKAFGIDFSQDYEAPA</sequence>
<accession>J5QCD6</accession>
<dbReference type="HOGENOM" id="CLU_824354_0_0_1"/>
<feature type="region of interest" description="Disordered" evidence="1">
    <location>
        <begin position="290"/>
        <end position="317"/>
    </location>
</feature>
<dbReference type="OrthoDB" id="3907302at2759"/>
<dbReference type="AlphaFoldDB" id="J5QCD6"/>
<dbReference type="KEGG" id="tasa:A1Q1_04805"/>